<dbReference type="OrthoDB" id="6161424at2759"/>
<dbReference type="EMBL" id="CAJNON010000319">
    <property type="protein sequence ID" value="CAF1192866.1"/>
    <property type="molecule type" value="Genomic_DNA"/>
</dbReference>
<accession>A0A814VU61</accession>
<reference evidence="2" key="1">
    <citation type="submission" date="2021-02" db="EMBL/GenBank/DDBJ databases">
        <authorList>
            <person name="Nowell W R."/>
        </authorList>
    </citation>
    <scope>NUCLEOTIDE SEQUENCE</scope>
</reference>
<gene>
    <name evidence="3" type="ORF">OKA104_LOCUS32902</name>
    <name evidence="2" type="ORF">VCS650_LOCUS25160</name>
</gene>
<dbReference type="SMART" id="SM00567">
    <property type="entry name" value="EZ_HEAT"/>
    <property type="match status" value="8"/>
</dbReference>
<dbReference type="Gene3D" id="3.40.50.300">
    <property type="entry name" value="P-loop containing nucleotide triphosphate hydrolases"/>
    <property type="match status" value="1"/>
</dbReference>
<dbReference type="PANTHER" id="PTHR12697:SF5">
    <property type="entry name" value="DEOXYHYPUSINE HYDROXYLASE"/>
    <property type="match status" value="1"/>
</dbReference>
<dbReference type="InterPro" id="IPR011989">
    <property type="entry name" value="ARM-like"/>
</dbReference>
<dbReference type="InterPro" id="IPR027417">
    <property type="entry name" value="P-loop_NTPase"/>
</dbReference>
<proteinExistence type="predicted"/>
<sequence>MFKICKDQTKRLLVFGRAGIGKTTFCQYVAHKWSIGAIWQQYQLVVFIRLRNLTEWRYPLLTSGARYSLIDIVKTEYLHHDLTDKYETLLKEELNNNQILWLLDGYDEIAQNIPLHLKYLLEQLLKTPHHILTSRPYLNTLSYDVQMEITGFTDDNITKYVKQFFDQTNDEMGNASIQTENLLNFLRCNVRIWGIAHIPVTLELICSLWCDTDWSETTTLTITVVYDKMIEWICRRHLKKHNIPSNQMTKEDVYQHLHKELAFLECLAFNAMERKTIIISPIILRIALKQSECSLQHQSHLLNIGVLKSLDYKPIGTILEADKNHYFVHLSFQEYFTARYLVKALDGACDQKKKAIDFIKTHKYNQRYEFIFTFVSGLVNDYSNIHCRDFFWTTLLEEPLDLIGIRHAQVIICCLEDADCDTSIPQYRQLINLIIKWINYIIYMTDDALIHPLADSLRRSPSLVNQPEIVDAFIKLYTHKNSKIRSSVSKFISVLPITHSYEALIQLHITALVKKAGYIRCSVLWPLARLAAKAATNEIIHRLINLLDDTNNEVRKRACYTLGRMGDKAATNEVIHRLIHLLDDPDNKVTLSALEALLKLDAKEATNEAIHRLISLLNDTNNNVRESAFGILVRLDEKAAKYEAIHQLISLLNDTDSKIRKSAFGVLLRLGEKAATNETTHRLLRLLDDNHSEVRKHTCYILGAIGDKAATNAMIYKFINLLDDTNYEVRKSACHALARMGNKAATNEAAHRLIRLLDDTDNEVRKHACSTLGAMGDKVATNEMIHKFINLLDDTNYEVRKSACHALGRIDNKATINEVIHKLISLLDDTDNELRKHVCSTLGSMGDKAATNEVMHKLISLLDDTDNKIKESACYALVKMGDKAAIDEVIHKFISLLDDTDYGVKKSACYALGEMHDKAAKNEVIYRLIILLDDTDCGVRKSACYALVNMGDEAATNEVIHRLIRLLGDTDNEVRDSAGYALVRMGDKVPINDVIHQLISLIGDAKYDVRKSACSTLGRMGDKAATNEVIHRVISLLDDTNSKVKESACHVLLTMGGKAVTDEVVSKIFVMFNYGEIGIWAIESMLTNIFGSLSCMSSMKHDAVQILSNCVEREDVMFRLKNVSEKFIQAYVITGISYWLPIIKKICFTKGYALTVDKDTITVYGSEVPVQLPLSNEELGQTLRNYFVNWPEESLQSYNRVVN</sequence>
<evidence type="ECO:0000313" key="4">
    <source>
        <dbReference type="Proteomes" id="UP000663891"/>
    </source>
</evidence>
<dbReference type="Pfam" id="PF05729">
    <property type="entry name" value="NACHT"/>
    <property type="match status" value="1"/>
</dbReference>
<dbReference type="EMBL" id="CAJOAY010004061">
    <property type="protein sequence ID" value="CAF4052883.1"/>
    <property type="molecule type" value="Genomic_DNA"/>
</dbReference>
<dbReference type="SMART" id="SM00185">
    <property type="entry name" value="ARM"/>
    <property type="match status" value="5"/>
</dbReference>
<dbReference type="Proteomes" id="UP000663881">
    <property type="component" value="Unassembled WGS sequence"/>
</dbReference>
<dbReference type="SUPFAM" id="SSF52540">
    <property type="entry name" value="P-loop containing nucleoside triphosphate hydrolases"/>
    <property type="match status" value="1"/>
</dbReference>
<comment type="caution">
    <text evidence="2">The sequence shown here is derived from an EMBL/GenBank/DDBJ whole genome shotgun (WGS) entry which is preliminary data.</text>
</comment>
<dbReference type="InterPro" id="IPR000225">
    <property type="entry name" value="Armadillo"/>
</dbReference>
<dbReference type="AlphaFoldDB" id="A0A814VU61"/>
<protein>
    <recommendedName>
        <fullName evidence="1">NACHT domain-containing protein</fullName>
    </recommendedName>
</protein>
<evidence type="ECO:0000259" key="1">
    <source>
        <dbReference type="PROSITE" id="PS50837"/>
    </source>
</evidence>
<dbReference type="SUPFAM" id="SSF48371">
    <property type="entry name" value="ARM repeat"/>
    <property type="match status" value="2"/>
</dbReference>
<dbReference type="Gene3D" id="1.25.10.10">
    <property type="entry name" value="Leucine-rich Repeat Variant"/>
    <property type="match status" value="5"/>
</dbReference>
<name>A0A814VU61_9BILA</name>
<feature type="domain" description="NACHT" evidence="1">
    <location>
        <begin position="10"/>
        <end position="136"/>
    </location>
</feature>
<dbReference type="Proteomes" id="UP000663891">
    <property type="component" value="Unassembled WGS sequence"/>
</dbReference>
<dbReference type="InterPro" id="IPR004155">
    <property type="entry name" value="PBS_lyase_HEAT"/>
</dbReference>
<evidence type="ECO:0000313" key="2">
    <source>
        <dbReference type="EMBL" id="CAF1192866.1"/>
    </source>
</evidence>
<dbReference type="PROSITE" id="PS50837">
    <property type="entry name" value="NACHT"/>
    <property type="match status" value="1"/>
</dbReference>
<dbReference type="PANTHER" id="PTHR12697">
    <property type="entry name" value="PBS LYASE HEAT-LIKE PROTEIN"/>
    <property type="match status" value="1"/>
</dbReference>
<dbReference type="InterPro" id="IPR016024">
    <property type="entry name" value="ARM-type_fold"/>
</dbReference>
<dbReference type="InterPro" id="IPR007111">
    <property type="entry name" value="NACHT_NTPase"/>
</dbReference>
<evidence type="ECO:0000313" key="3">
    <source>
        <dbReference type="EMBL" id="CAF4052883.1"/>
    </source>
</evidence>
<dbReference type="Pfam" id="PF13646">
    <property type="entry name" value="HEAT_2"/>
    <property type="match status" value="4"/>
</dbReference>
<dbReference type="GO" id="GO:0016491">
    <property type="term" value="F:oxidoreductase activity"/>
    <property type="evidence" value="ECO:0007669"/>
    <property type="project" value="TreeGrafter"/>
</dbReference>
<organism evidence="2 4">
    <name type="scientific">Adineta steineri</name>
    <dbReference type="NCBI Taxonomy" id="433720"/>
    <lineage>
        <taxon>Eukaryota</taxon>
        <taxon>Metazoa</taxon>
        <taxon>Spiralia</taxon>
        <taxon>Gnathifera</taxon>
        <taxon>Rotifera</taxon>
        <taxon>Eurotatoria</taxon>
        <taxon>Bdelloidea</taxon>
        <taxon>Adinetida</taxon>
        <taxon>Adinetidae</taxon>
        <taxon>Adineta</taxon>
    </lineage>
</organism>